<reference evidence="3" key="1">
    <citation type="submission" date="2019-04" db="EMBL/GenBank/DDBJ databases">
        <title>Friends and foes A comparative genomics studyof 23 Aspergillus species from section Flavi.</title>
        <authorList>
            <consortium name="DOE Joint Genome Institute"/>
            <person name="Kjaerbolling I."/>
            <person name="Vesth T."/>
            <person name="Frisvad J.C."/>
            <person name="Nybo J.L."/>
            <person name="Theobald S."/>
            <person name="Kildgaard S."/>
            <person name="Isbrandt T."/>
            <person name="Kuo A."/>
            <person name="Sato A."/>
            <person name="Lyhne E.K."/>
            <person name="Kogle M.E."/>
            <person name="Wiebenga A."/>
            <person name="Kun R.S."/>
            <person name="Lubbers R.J."/>
            <person name="Makela M.R."/>
            <person name="Barry K."/>
            <person name="Chovatia M."/>
            <person name="Clum A."/>
            <person name="Daum C."/>
            <person name="Haridas S."/>
            <person name="He G."/>
            <person name="LaButti K."/>
            <person name="Lipzen A."/>
            <person name="Mondo S."/>
            <person name="Riley R."/>
            <person name="Salamov A."/>
            <person name="Simmons B.A."/>
            <person name="Magnuson J.K."/>
            <person name="Henrissat B."/>
            <person name="Mortensen U.H."/>
            <person name="Larsen T.O."/>
            <person name="Devries R.P."/>
            <person name="Grigoriev I.V."/>
            <person name="Machida M."/>
            <person name="Baker S.E."/>
            <person name="Andersen M.R."/>
        </authorList>
    </citation>
    <scope>NUCLEOTIDE SEQUENCE [LARGE SCALE GENOMIC DNA]</scope>
    <source>
        <strain evidence="3">IBT 14317</strain>
    </source>
</reference>
<feature type="transmembrane region" description="Helical" evidence="2">
    <location>
        <begin position="219"/>
        <end position="236"/>
    </location>
</feature>
<feature type="transmembrane region" description="Helical" evidence="2">
    <location>
        <begin position="94"/>
        <end position="113"/>
    </location>
</feature>
<feature type="region of interest" description="Disordered" evidence="1">
    <location>
        <begin position="1"/>
        <end position="23"/>
    </location>
</feature>
<dbReference type="Proteomes" id="UP000326877">
    <property type="component" value="Unassembled WGS sequence"/>
</dbReference>
<organism evidence="3">
    <name type="scientific">Petromyces alliaceus</name>
    <name type="common">Aspergillus alliaceus</name>
    <dbReference type="NCBI Taxonomy" id="209559"/>
    <lineage>
        <taxon>Eukaryota</taxon>
        <taxon>Fungi</taxon>
        <taxon>Dikarya</taxon>
        <taxon>Ascomycota</taxon>
        <taxon>Pezizomycotina</taxon>
        <taxon>Eurotiomycetes</taxon>
        <taxon>Eurotiomycetidae</taxon>
        <taxon>Eurotiales</taxon>
        <taxon>Aspergillaceae</taxon>
        <taxon>Aspergillus</taxon>
        <taxon>Aspergillus subgen. Circumdati</taxon>
    </lineage>
</organism>
<evidence type="ECO:0000256" key="2">
    <source>
        <dbReference type="SAM" id="Phobius"/>
    </source>
</evidence>
<dbReference type="AlphaFoldDB" id="A0A5N7C144"/>
<feature type="transmembrane region" description="Helical" evidence="2">
    <location>
        <begin position="125"/>
        <end position="147"/>
    </location>
</feature>
<feature type="transmembrane region" description="Helical" evidence="2">
    <location>
        <begin position="48"/>
        <end position="74"/>
    </location>
</feature>
<name>A0A5N7C144_PETAA</name>
<dbReference type="EMBL" id="ML735287">
    <property type="protein sequence ID" value="KAE8387796.1"/>
    <property type="molecule type" value="Genomic_DNA"/>
</dbReference>
<dbReference type="Pfam" id="PF06912">
    <property type="entry name" value="DUF1275"/>
    <property type="match status" value="1"/>
</dbReference>
<proteinExistence type="predicted"/>
<dbReference type="PANTHER" id="PTHR37488:SF1">
    <property type="entry name" value="DUF1275 DOMAIN PROTEIN"/>
    <property type="match status" value="1"/>
</dbReference>
<gene>
    <name evidence="3" type="ORF">BDV23DRAFT_160265</name>
</gene>
<evidence type="ECO:0000313" key="3">
    <source>
        <dbReference type="EMBL" id="KAE8387796.1"/>
    </source>
</evidence>
<protein>
    <recommendedName>
        <fullName evidence="4">DUF1275 domain protein</fullName>
    </recommendedName>
</protein>
<feature type="transmembrane region" description="Helical" evidence="2">
    <location>
        <begin position="242"/>
        <end position="263"/>
    </location>
</feature>
<keyword evidence="2" id="KW-0812">Transmembrane</keyword>
<accession>A0A5N7C144</accession>
<evidence type="ECO:0008006" key="4">
    <source>
        <dbReference type="Google" id="ProtNLM"/>
    </source>
</evidence>
<dbReference type="PANTHER" id="PTHR37488">
    <property type="entry name" value="DUF1275 DOMAIN-CONTAINING PROTEIN"/>
    <property type="match status" value="1"/>
</dbReference>
<dbReference type="InterPro" id="IPR010699">
    <property type="entry name" value="DUF1275"/>
</dbReference>
<keyword evidence="2" id="KW-1133">Transmembrane helix</keyword>
<evidence type="ECO:0000256" key="1">
    <source>
        <dbReference type="SAM" id="MobiDB-lite"/>
    </source>
</evidence>
<sequence>MAMASYSPRETDRLLGGHNNAAIPPRESQYNRLINHLTLDIDPTHGDFILLFCYVITGLLDSSAVFVWGSFVSMQTGNTVYLGLGLMGVDESTRWIRAFISIASFCVGSLCFSSFYRSFSSRRRWVLCASFTIQMLCVAAAATIVTIHQTSRDSPLTWKVVVPLILVAFQSSGQAVTSRVLQFNGLTSVVLTSVYCDLFSNSVLPPFSMLYAVEERRRGGAVVCLLLGTMLGGLWAKSSVGLMGAFWTAVFCKACIAAAWLVWRGQPMEGMGVEGENE</sequence>
<dbReference type="OrthoDB" id="5288586at2759"/>
<keyword evidence="2" id="KW-0472">Membrane</keyword>